<dbReference type="InterPro" id="IPR030390">
    <property type="entry name" value="MeTrfase_TrmA_AS"/>
</dbReference>
<evidence type="ECO:0000256" key="2">
    <source>
        <dbReference type="ARBA" id="ARBA00022679"/>
    </source>
</evidence>
<dbReference type="FunFam" id="2.40.50.140:FF:000201">
    <property type="entry name" value="TRM2p tRNA methyltransferase"/>
    <property type="match status" value="1"/>
</dbReference>
<dbReference type="InterPro" id="IPR012340">
    <property type="entry name" value="NA-bd_OB-fold"/>
</dbReference>
<dbReference type="GO" id="GO:0030697">
    <property type="term" value="F:tRNA (uracil(54)-C5)-methyltransferase activity, S-adenosyl methionine-dependent"/>
    <property type="evidence" value="ECO:0007669"/>
    <property type="project" value="InterPro"/>
</dbReference>
<gene>
    <name evidence="7" type="ORF">BDZ90DRAFT_260225</name>
</gene>
<evidence type="ECO:0000256" key="3">
    <source>
        <dbReference type="ARBA" id="ARBA00022691"/>
    </source>
</evidence>
<dbReference type="GeneID" id="37030061"/>
<dbReference type="PANTHER" id="PTHR11061">
    <property type="entry name" value="RNA M5U METHYLTRANSFERASE"/>
    <property type="match status" value="1"/>
</dbReference>
<dbReference type="Gene3D" id="2.40.50.140">
    <property type="entry name" value="Nucleic acid-binding proteins"/>
    <property type="match status" value="1"/>
</dbReference>
<accession>A0A316URY5</accession>
<keyword evidence="8" id="KW-1185">Reference proteome</keyword>
<feature type="binding site" evidence="4">
    <location>
        <position position="478"/>
    </location>
    <ligand>
        <name>S-adenosyl-L-methionine</name>
        <dbReference type="ChEBI" id="CHEBI:59789"/>
    </ligand>
</feature>
<dbReference type="GO" id="GO:0008033">
    <property type="term" value="P:tRNA processing"/>
    <property type="evidence" value="ECO:0007669"/>
    <property type="project" value="InterPro"/>
</dbReference>
<keyword evidence="3 4" id="KW-0949">S-adenosyl-L-methionine</keyword>
<evidence type="ECO:0000313" key="7">
    <source>
        <dbReference type="EMBL" id="PWN27744.1"/>
    </source>
</evidence>
<dbReference type="AlphaFoldDB" id="A0A316URY5"/>
<organism evidence="7 8">
    <name type="scientific">Jaminaea rosea</name>
    <dbReference type="NCBI Taxonomy" id="1569628"/>
    <lineage>
        <taxon>Eukaryota</taxon>
        <taxon>Fungi</taxon>
        <taxon>Dikarya</taxon>
        <taxon>Basidiomycota</taxon>
        <taxon>Ustilaginomycotina</taxon>
        <taxon>Exobasidiomycetes</taxon>
        <taxon>Microstromatales</taxon>
        <taxon>Microstromatales incertae sedis</taxon>
        <taxon>Jaminaea</taxon>
    </lineage>
</organism>
<dbReference type="PROSITE" id="PS51687">
    <property type="entry name" value="SAM_MT_RNA_M5U"/>
    <property type="match status" value="1"/>
</dbReference>
<feature type="region of interest" description="Disordered" evidence="6">
    <location>
        <begin position="273"/>
        <end position="297"/>
    </location>
</feature>
<dbReference type="SUPFAM" id="SSF53335">
    <property type="entry name" value="S-adenosyl-L-methionine-dependent methyltransferases"/>
    <property type="match status" value="1"/>
</dbReference>
<feature type="binding site" evidence="4">
    <location>
        <position position="440"/>
    </location>
    <ligand>
        <name>S-adenosyl-L-methionine</name>
        <dbReference type="ChEBI" id="CHEBI:59789"/>
    </ligand>
</feature>
<dbReference type="CDD" id="cd02440">
    <property type="entry name" value="AdoMet_MTases"/>
    <property type="match status" value="1"/>
</dbReference>
<dbReference type="EMBL" id="KZ819667">
    <property type="protein sequence ID" value="PWN27744.1"/>
    <property type="molecule type" value="Genomic_DNA"/>
</dbReference>
<evidence type="ECO:0000313" key="8">
    <source>
        <dbReference type="Proteomes" id="UP000245884"/>
    </source>
</evidence>
<evidence type="ECO:0000256" key="5">
    <source>
        <dbReference type="PROSITE-ProRule" id="PRU10015"/>
    </source>
</evidence>
<sequence>MSSTAATSASPPPKRQRVESPRASTAPTAAASSFSVASTSAQPQNGINGANGASANQPNSRPQRPLDPKHFAKKVKAKEKARQATLCKTGEEPIWFDILAVLGREKVDEIMSNNGQGSGEWQDKFQRDTIFESRVLRLSAKGEGVMVAPSGDWVLTVPHVLPGELVRVRVDRNERLHSKCDLVEVLEKSDDRRDDLVGCKYFGDCAGCQYQMLTYEKQLSIKQDVVTHAFAHYSGLDPSLLPSTLPTLPSPMQYGYRTKLTPHFEIPRSLTDFRRKNTHGGGKGNFRRGKGKGQAREQMKGVLDKVDPEELEELSRQWADDVSIGFDTIKGGGKSGILDIEECPLATPALQEALPVEKRKVKNSINSFPNGATLLLRDSLTASAFGISEDDRAKDPVSTRDGGPTPALVGDSEVVTSYRAVVREKVQDVRFETPSGSFFQNNRSVLPGLIEYVREAILSARSTTGEGQDQEHYLVDTYCGSGLFALLLAPLFKEVAGVEITAESIDFARRNATLNSIPNVRFLAGNAEDIFGTISYPPARTTVVIDPPRRGCDEAFVKQLVNLGPEQIVYVSCNVHTQARDVGQIVRGSEGGYEVVSVRGADLFPQTYHVEGVCVLRRKRSNEGEEVKKEEEAKLTTI</sequence>
<proteinExistence type="inferred from homology"/>
<protein>
    <submittedName>
        <fullName evidence="7">S-adenosyl-L-methionine-dependent methyltransferase</fullName>
    </submittedName>
</protein>
<evidence type="ECO:0000256" key="6">
    <source>
        <dbReference type="SAM" id="MobiDB-lite"/>
    </source>
</evidence>
<evidence type="ECO:0000256" key="1">
    <source>
        <dbReference type="ARBA" id="ARBA00022603"/>
    </source>
</evidence>
<name>A0A316URY5_9BASI</name>
<comment type="similarity">
    <text evidence="4">Belongs to the class I-like SAM-binding methyltransferase superfamily. RNA M5U methyltransferase family.</text>
</comment>
<feature type="compositionally biased region" description="Low complexity" evidence="6">
    <location>
        <begin position="21"/>
        <end position="56"/>
    </location>
</feature>
<evidence type="ECO:0000256" key="4">
    <source>
        <dbReference type="PROSITE-ProRule" id="PRU01024"/>
    </source>
</evidence>
<keyword evidence="1 4" id="KW-0489">Methyltransferase</keyword>
<dbReference type="InterPro" id="IPR010280">
    <property type="entry name" value="U5_MeTrfase_fam"/>
</dbReference>
<keyword evidence="2 4" id="KW-0808">Transferase</keyword>
<feature type="binding site" evidence="4">
    <location>
        <position position="499"/>
    </location>
    <ligand>
        <name>S-adenosyl-L-methionine</name>
        <dbReference type="ChEBI" id="CHEBI:59789"/>
    </ligand>
</feature>
<dbReference type="OrthoDB" id="10250660at2759"/>
<dbReference type="Proteomes" id="UP000245884">
    <property type="component" value="Unassembled WGS sequence"/>
</dbReference>
<dbReference type="InterPro" id="IPR025795">
    <property type="entry name" value="tRNA_(uracil-5-)_MeTrfase"/>
</dbReference>
<feature type="binding site" evidence="4">
    <location>
        <position position="546"/>
    </location>
    <ligand>
        <name>S-adenosyl-L-methionine</name>
        <dbReference type="ChEBI" id="CHEBI:59789"/>
    </ligand>
</feature>
<dbReference type="RefSeq" id="XP_025362356.1">
    <property type="nucleotide sequence ID" value="XM_025508238.1"/>
</dbReference>
<dbReference type="SUPFAM" id="SSF50249">
    <property type="entry name" value="Nucleic acid-binding proteins"/>
    <property type="match status" value="1"/>
</dbReference>
<feature type="active site" evidence="5">
    <location>
        <position position="573"/>
    </location>
</feature>
<dbReference type="PROSITE" id="PS51622">
    <property type="entry name" value="SAM_MT_RNA_M5U_2"/>
    <property type="match status" value="1"/>
</dbReference>
<dbReference type="Gene3D" id="3.40.50.150">
    <property type="entry name" value="Vaccinia Virus protein VP39"/>
    <property type="match status" value="2"/>
</dbReference>
<reference evidence="7 8" key="1">
    <citation type="journal article" date="2018" name="Mol. Biol. Evol.">
        <title>Broad Genomic Sampling Reveals a Smut Pathogenic Ancestry of the Fungal Clade Ustilaginomycotina.</title>
        <authorList>
            <person name="Kijpornyongpan T."/>
            <person name="Mondo S.J."/>
            <person name="Barry K."/>
            <person name="Sandor L."/>
            <person name="Lee J."/>
            <person name="Lipzen A."/>
            <person name="Pangilinan J."/>
            <person name="LaButti K."/>
            <person name="Hainaut M."/>
            <person name="Henrissat B."/>
            <person name="Grigoriev I.V."/>
            <person name="Spatafora J.W."/>
            <person name="Aime M.C."/>
        </authorList>
    </citation>
    <scope>NUCLEOTIDE SEQUENCE [LARGE SCALE GENOMIC DNA]</scope>
    <source>
        <strain evidence="7 8">MCA 5214</strain>
    </source>
</reference>
<feature type="region of interest" description="Disordered" evidence="6">
    <location>
        <begin position="1"/>
        <end position="67"/>
    </location>
</feature>
<dbReference type="Pfam" id="PF05958">
    <property type="entry name" value="tRNA_U5-meth_tr"/>
    <property type="match status" value="1"/>
</dbReference>
<dbReference type="InterPro" id="IPR029063">
    <property type="entry name" value="SAM-dependent_MTases_sf"/>
</dbReference>
<feature type="active site" description="Nucleophile" evidence="4">
    <location>
        <position position="573"/>
    </location>
</feature>
<dbReference type="PANTHER" id="PTHR11061:SF30">
    <property type="entry name" value="TRNA (URACIL(54)-C(5))-METHYLTRANSFERASE"/>
    <property type="match status" value="1"/>
</dbReference>
<dbReference type="STRING" id="1569628.A0A316URY5"/>
<dbReference type="GO" id="GO:0032259">
    <property type="term" value="P:methylation"/>
    <property type="evidence" value="ECO:0007669"/>
    <property type="project" value="UniProtKB-KW"/>
</dbReference>
<dbReference type="PROSITE" id="PS01230">
    <property type="entry name" value="TRMA_1"/>
    <property type="match status" value="1"/>
</dbReference>